<feature type="compositionally biased region" description="Low complexity" evidence="1">
    <location>
        <begin position="30"/>
        <end position="51"/>
    </location>
</feature>
<proteinExistence type="predicted"/>
<keyword evidence="4" id="KW-1185">Reference proteome</keyword>
<evidence type="ECO:0000313" key="4">
    <source>
        <dbReference type="Proteomes" id="UP000234254"/>
    </source>
</evidence>
<feature type="signal peptide" evidence="2">
    <location>
        <begin position="1"/>
        <end position="19"/>
    </location>
</feature>
<sequence length="251" mass="25815">MQFTKSLMLLAALTTGSLARPQGHERRQVSSTPAASSSSSGGGTYSTDGFGASTANSGDDITYKGNTGDPWGSNIIEISSGDADQYQYVAEISGDLTESWSLVFWNKYGPSGQMDGFFGHHALDLTVNPGETKYVAFQPDTNGGFGAAPGSVPTDGQGEFASTWGEFDFGSNGNSGWSGFDVSAIVAQNAGMEVQGMKICDQSSGTCSSLTPDAASVDNAYTTAETDIGGIGGNISGSGPVRLVVTLNYQG</sequence>
<dbReference type="InterPro" id="IPR038903">
    <property type="entry name" value="Allergen_Asp_f_4"/>
</dbReference>
<dbReference type="PANTHER" id="PTHR42039">
    <property type="entry name" value="PUTATIVE (AFU_ORTHOLOGUE AFUA_3G02940)-RELATED"/>
    <property type="match status" value="1"/>
</dbReference>
<gene>
    <name evidence="3" type="ORF">P168DRAFT_317559</name>
</gene>
<reference evidence="3" key="1">
    <citation type="submission" date="2016-12" db="EMBL/GenBank/DDBJ databases">
        <title>The genomes of Aspergillus section Nigri reveals drivers in fungal speciation.</title>
        <authorList>
            <consortium name="DOE Joint Genome Institute"/>
            <person name="Vesth T.C."/>
            <person name="Nybo J."/>
            <person name="Theobald S."/>
            <person name="Brandl J."/>
            <person name="Frisvad J.C."/>
            <person name="Nielsen K.F."/>
            <person name="Lyhne E.K."/>
            <person name="Kogle M.E."/>
            <person name="Kuo A."/>
            <person name="Riley R."/>
            <person name="Clum A."/>
            <person name="Nolan M."/>
            <person name="Lipzen A."/>
            <person name="Salamov A."/>
            <person name="Henrissat B."/>
            <person name="Wiebenga A."/>
            <person name="De vries R.P."/>
            <person name="Grigoriev I.V."/>
            <person name="Mortensen U.H."/>
            <person name="Andersen M.R."/>
            <person name="Baker S.E."/>
        </authorList>
    </citation>
    <scope>NUCLEOTIDE SEQUENCE</scope>
    <source>
        <strain evidence="3">IBT 28561</strain>
    </source>
</reference>
<dbReference type="RefSeq" id="XP_024694656.1">
    <property type="nucleotide sequence ID" value="XM_024840113.1"/>
</dbReference>
<dbReference type="Proteomes" id="UP000234254">
    <property type="component" value="Unassembled WGS sequence"/>
</dbReference>
<dbReference type="OrthoDB" id="118256at2759"/>
<organism evidence="3 4">
    <name type="scientific">Aspergillus campestris (strain IBT 28561)</name>
    <dbReference type="NCBI Taxonomy" id="1392248"/>
    <lineage>
        <taxon>Eukaryota</taxon>
        <taxon>Fungi</taxon>
        <taxon>Dikarya</taxon>
        <taxon>Ascomycota</taxon>
        <taxon>Pezizomycotina</taxon>
        <taxon>Eurotiomycetes</taxon>
        <taxon>Eurotiomycetidae</taxon>
        <taxon>Eurotiales</taxon>
        <taxon>Aspergillaceae</taxon>
        <taxon>Aspergillus</taxon>
        <taxon>Aspergillus subgen. Circumdati</taxon>
    </lineage>
</organism>
<feature type="region of interest" description="Disordered" evidence="1">
    <location>
        <begin position="20"/>
        <end position="51"/>
    </location>
</feature>
<dbReference type="GeneID" id="36547637"/>
<dbReference type="AlphaFoldDB" id="A0A2I1D848"/>
<keyword evidence="2" id="KW-0732">Signal</keyword>
<dbReference type="Pfam" id="PF25312">
    <property type="entry name" value="Allergen_Asp_f_4"/>
    <property type="match status" value="1"/>
</dbReference>
<dbReference type="GO" id="GO:0019863">
    <property type="term" value="F:IgE binding"/>
    <property type="evidence" value="ECO:0007669"/>
    <property type="project" value="InterPro"/>
</dbReference>
<dbReference type="EMBL" id="MSFM01000004">
    <property type="protein sequence ID" value="PKY06062.1"/>
    <property type="molecule type" value="Genomic_DNA"/>
</dbReference>
<evidence type="ECO:0000256" key="2">
    <source>
        <dbReference type="SAM" id="SignalP"/>
    </source>
</evidence>
<dbReference type="GO" id="GO:0005576">
    <property type="term" value="C:extracellular region"/>
    <property type="evidence" value="ECO:0007669"/>
    <property type="project" value="InterPro"/>
</dbReference>
<name>A0A2I1D848_ASPC2</name>
<evidence type="ECO:0000313" key="3">
    <source>
        <dbReference type="EMBL" id="PKY06062.1"/>
    </source>
</evidence>
<evidence type="ECO:0000256" key="1">
    <source>
        <dbReference type="SAM" id="MobiDB-lite"/>
    </source>
</evidence>
<feature type="chain" id="PRO_5014133588" evidence="2">
    <location>
        <begin position="20"/>
        <end position="251"/>
    </location>
</feature>
<accession>A0A2I1D848</accession>
<dbReference type="PANTHER" id="PTHR42039:SF1">
    <property type="entry name" value="PUTATIVE (AFU_ORTHOLOGUE AFUA_3G02940)-RELATED"/>
    <property type="match status" value="1"/>
</dbReference>
<dbReference type="VEuPathDB" id="FungiDB:P168DRAFT_317559"/>
<protein>
    <submittedName>
        <fullName evidence="3">Allergen</fullName>
    </submittedName>
</protein>
<comment type="caution">
    <text evidence="3">The sequence shown here is derived from an EMBL/GenBank/DDBJ whole genome shotgun (WGS) entry which is preliminary data.</text>
</comment>